<name>A0A179HSU6_PURLI</name>
<reference evidence="1 2" key="1">
    <citation type="submission" date="2016-02" db="EMBL/GenBank/DDBJ databases">
        <title>Biosynthesis of antibiotic leucinostatins and their inhibition on Phytophthora in bio-control Purpureocillium lilacinum.</title>
        <authorList>
            <person name="Wang G."/>
            <person name="Liu Z."/>
            <person name="Lin R."/>
            <person name="Li E."/>
            <person name="Mao Z."/>
            <person name="Ling J."/>
            <person name="Yin W."/>
            <person name="Xie B."/>
        </authorList>
    </citation>
    <scope>NUCLEOTIDE SEQUENCE [LARGE SCALE GENOMIC DNA]</scope>
    <source>
        <strain evidence="1">PLFJ-1</strain>
    </source>
</reference>
<evidence type="ECO:0000313" key="2">
    <source>
        <dbReference type="Proteomes" id="UP000078340"/>
    </source>
</evidence>
<gene>
    <name evidence="1" type="ORF">VFPFJ_02698</name>
</gene>
<sequence>MVQRRAAQNPICPTIQHVLGFAAHWPPSITEALSLDVAWWGSNRLQIDIVQSTGYLAGARISACAGRTPLRTR</sequence>
<proteinExistence type="predicted"/>
<dbReference type="AlphaFoldDB" id="A0A179HSU6"/>
<accession>A0A179HSU6</accession>
<dbReference type="Proteomes" id="UP000078340">
    <property type="component" value="Unassembled WGS sequence"/>
</dbReference>
<organism evidence="1 2">
    <name type="scientific">Purpureocillium lilacinum</name>
    <name type="common">Paecilomyces lilacinus</name>
    <dbReference type="NCBI Taxonomy" id="33203"/>
    <lineage>
        <taxon>Eukaryota</taxon>
        <taxon>Fungi</taxon>
        <taxon>Dikarya</taxon>
        <taxon>Ascomycota</taxon>
        <taxon>Pezizomycotina</taxon>
        <taxon>Sordariomycetes</taxon>
        <taxon>Hypocreomycetidae</taxon>
        <taxon>Hypocreales</taxon>
        <taxon>Ophiocordycipitaceae</taxon>
        <taxon>Purpureocillium</taxon>
    </lineage>
</organism>
<comment type="caution">
    <text evidence="1">The sequence shown here is derived from an EMBL/GenBank/DDBJ whole genome shotgun (WGS) entry which is preliminary data.</text>
</comment>
<protein>
    <submittedName>
        <fullName evidence="1">Uncharacterized protein</fullName>
    </submittedName>
</protein>
<dbReference type="EMBL" id="LSBI01000002">
    <property type="protein sequence ID" value="OAQ93536.1"/>
    <property type="molecule type" value="Genomic_DNA"/>
</dbReference>
<evidence type="ECO:0000313" key="1">
    <source>
        <dbReference type="EMBL" id="OAQ93536.1"/>
    </source>
</evidence>